<sequence length="44" mass="5182">MCVLPFFLPQFYAQIHQPFGTYNIIIPASTRFLCTIRTLIFLMD</sequence>
<reference evidence="1" key="2">
    <citation type="journal article" date="2015" name="Data Brief">
        <title>Shoot transcriptome of the giant reed, Arundo donax.</title>
        <authorList>
            <person name="Barrero R.A."/>
            <person name="Guerrero F.D."/>
            <person name="Moolhuijzen P."/>
            <person name="Goolsby J.A."/>
            <person name="Tidwell J."/>
            <person name="Bellgard S.E."/>
            <person name="Bellgard M.I."/>
        </authorList>
    </citation>
    <scope>NUCLEOTIDE SEQUENCE</scope>
    <source>
        <tissue evidence="1">Shoot tissue taken approximately 20 cm above the soil surface</tissue>
    </source>
</reference>
<protein>
    <submittedName>
        <fullName evidence="1">Uncharacterized protein</fullName>
    </submittedName>
</protein>
<name>A0A0A9AZA9_ARUDO</name>
<proteinExistence type="predicted"/>
<reference evidence="1" key="1">
    <citation type="submission" date="2014-09" db="EMBL/GenBank/DDBJ databases">
        <authorList>
            <person name="Magalhaes I.L.F."/>
            <person name="Oliveira U."/>
            <person name="Santos F.R."/>
            <person name="Vidigal T.H.D.A."/>
            <person name="Brescovit A.D."/>
            <person name="Santos A.J."/>
        </authorList>
    </citation>
    <scope>NUCLEOTIDE SEQUENCE</scope>
    <source>
        <tissue evidence="1">Shoot tissue taken approximately 20 cm above the soil surface</tissue>
    </source>
</reference>
<dbReference type="AlphaFoldDB" id="A0A0A9AZA9"/>
<dbReference type="EMBL" id="GBRH01243645">
    <property type="protein sequence ID" value="JAD54250.1"/>
    <property type="molecule type" value="Transcribed_RNA"/>
</dbReference>
<accession>A0A0A9AZA9</accession>
<organism evidence="1">
    <name type="scientific">Arundo donax</name>
    <name type="common">Giant reed</name>
    <name type="synonym">Donax arundinaceus</name>
    <dbReference type="NCBI Taxonomy" id="35708"/>
    <lineage>
        <taxon>Eukaryota</taxon>
        <taxon>Viridiplantae</taxon>
        <taxon>Streptophyta</taxon>
        <taxon>Embryophyta</taxon>
        <taxon>Tracheophyta</taxon>
        <taxon>Spermatophyta</taxon>
        <taxon>Magnoliopsida</taxon>
        <taxon>Liliopsida</taxon>
        <taxon>Poales</taxon>
        <taxon>Poaceae</taxon>
        <taxon>PACMAD clade</taxon>
        <taxon>Arundinoideae</taxon>
        <taxon>Arundineae</taxon>
        <taxon>Arundo</taxon>
    </lineage>
</organism>
<evidence type="ECO:0000313" key="1">
    <source>
        <dbReference type="EMBL" id="JAD54250.1"/>
    </source>
</evidence>